<keyword evidence="1" id="KW-0472">Membrane</keyword>
<feature type="transmembrane region" description="Helical" evidence="1">
    <location>
        <begin position="93"/>
        <end position="116"/>
    </location>
</feature>
<dbReference type="STRING" id="695939.SAMN00790413_02423"/>
<evidence type="ECO:0000256" key="1">
    <source>
        <dbReference type="SAM" id="Phobius"/>
    </source>
</evidence>
<keyword evidence="3" id="KW-1185">Reference proteome</keyword>
<dbReference type="OrthoDB" id="70381at2"/>
<dbReference type="Proteomes" id="UP000192582">
    <property type="component" value="Unassembled WGS sequence"/>
</dbReference>
<organism evidence="2 3">
    <name type="scientific">Deinococcus hopiensis KR-140</name>
    <dbReference type="NCBI Taxonomy" id="695939"/>
    <lineage>
        <taxon>Bacteria</taxon>
        <taxon>Thermotogati</taxon>
        <taxon>Deinococcota</taxon>
        <taxon>Deinococci</taxon>
        <taxon>Deinococcales</taxon>
        <taxon>Deinococcaceae</taxon>
        <taxon>Deinococcus</taxon>
    </lineage>
</organism>
<proteinExistence type="predicted"/>
<evidence type="ECO:0000313" key="2">
    <source>
        <dbReference type="EMBL" id="SMB94533.1"/>
    </source>
</evidence>
<sequence>MNALLLRTVLTLGLLFAVLNVVLTGLQYGFGSLPLRFWLAQLLLLPAMLAPARMFPQAAITRPYLQRAGLFALGWSAPLAVYRLSSDALRPDFVAAASLLSLGVICVLFGLIFAALRRPPEGE</sequence>
<reference evidence="2 3" key="1">
    <citation type="submission" date="2017-04" db="EMBL/GenBank/DDBJ databases">
        <authorList>
            <person name="Afonso C.L."/>
            <person name="Miller P.J."/>
            <person name="Scott M.A."/>
            <person name="Spackman E."/>
            <person name="Goraichik I."/>
            <person name="Dimitrov K.M."/>
            <person name="Suarez D.L."/>
            <person name="Swayne D.E."/>
        </authorList>
    </citation>
    <scope>NUCLEOTIDE SEQUENCE [LARGE SCALE GENOMIC DNA]</scope>
    <source>
        <strain evidence="2 3">KR-140</strain>
    </source>
</reference>
<name>A0A1W1VML9_9DEIO</name>
<keyword evidence="1" id="KW-0812">Transmembrane</keyword>
<feature type="transmembrane region" description="Helical" evidence="1">
    <location>
        <begin position="34"/>
        <end position="52"/>
    </location>
</feature>
<dbReference type="RefSeq" id="WP_084049695.1">
    <property type="nucleotide sequence ID" value="NZ_FWWU01000009.1"/>
</dbReference>
<dbReference type="AlphaFoldDB" id="A0A1W1VML9"/>
<evidence type="ECO:0000313" key="3">
    <source>
        <dbReference type="Proteomes" id="UP000192582"/>
    </source>
</evidence>
<dbReference type="EMBL" id="FWWU01000009">
    <property type="protein sequence ID" value="SMB94533.1"/>
    <property type="molecule type" value="Genomic_DNA"/>
</dbReference>
<protein>
    <submittedName>
        <fullName evidence="2">Uncharacterized protein</fullName>
    </submittedName>
</protein>
<keyword evidence="1" id="KW-1133">Transmembrane helix</keyword>
<accession>A0A1W1VML9</accession>
<gene>
    <name evidence="2" type="ORF">SAMN00790413_02423</name>
</gene>